<name>A0A822N365_9VIBR</name>
<dbReference type="Proteomes" id="UP000049495">
    <property type="component" value="Unassembled WGS sequence"/>
</dbReference>
<evidence type="ECO:0000313" key="2">
    <source>
        <dbReference type="Proteomes" id="UP000049495"/>
    </source>
</evidence>
<accession>A0A822N365</accession>
<dbReference type="AlphaFoldDB" id="A0A822N365"/>
<comment type="caution">
    <text evidence="1">The sequence shown here is derived from an EMBL/GenBank/DDBJ whole genome shotgun (WGS) entry which is preliminary data.</text>
</comment>
<dbReference type="EMBL" id="CCJV01000136">
    <property type="protein sequence ID" value="CDT58027.1"/>
    <property type="molecule type" value="Genomic_DNA"/>
</dbReference>
<organism evidence="1 2">
    <name type="scientific">Vibrio crassostreae</name>
    <dbReference type="NCBI Taxonomy" id="246167"/>
    <lineage>
        <taxon>Bacteria</taxon>
        <taxon>Pseudomonadati</taxon>
        <taxon>Pseudomonadota</taxon>
        <taxon>Gammaproteobacteria</taxon>
        <taxon>Vibrionales</taxon>
        <taxon>Vibrionaceae</taxon>
        <taxon>Vibrio</taxon>
    </lineage>
</organism>
<proteinExistence type="predicted"/>
<sequence length="38" mass="4676">MPSADNIINEYRNLIVRIIFIEWINRWFEVEVIQDLNV</sequence>
<reference evidence="2" key="1">
    <citation type="submission" date="2014-06" db="EMBL/GenBank/DDBJ databases">
        <authorList>
            <person name="Le Roux Frederique"/>
        </authorList>
    </citation>
    <scope>NUCLEOTIDE SEQUENCE [LARGE SCALE GENOMIC DNA]</scope>
    <source>
        <strain evidence="2">J5-5</strain>
    </source>
</reference>
<evidence type="ECO:0000313" key="1">
    <source>
        <dbReference type="EMBL" id="CDT58027.1"/>
    </source>
</evidence>
<gene>
    <name evidence="1" type="ORF">VCR5J5_720013</name>
</gene>
<protein>
    <submittedName>
        <fullName evidence="1">Uncharacterized protein</fullName>
    </submittedName>
</protein>